<comment type="subcellular location">
    <subcellularLocation>
        <location evidence="1">Endosome</location>
    </subcellularLocation>
</comment>
<dbReference type="GO" id="GO:0000813">
    <property type="term" value="C:ESCRT I complex"/>
    <property type="evidence" value="ECO:0007669"/>
    <property type="project" value="InterPro"/>
</dbReference>
<dbReference type="PANTHER" id="PTHR12937:SF0">
    <property type="entry name" value="VACUOLAR PROTEIN SORTING-ASSOCIATED PROTEIN 28 HOMOLOG"/>
    <property type="match status" value="1"/>
</dbReference>
<protein>
    <recommendedName>
        <fullName evidence="10">Vacuolar protein sorting-associated protein 28 homolog</fullName>
    </recommendedName>
</protein>
<dbReference type="Gene3D" id="1.20.1440.200">
    <property type="match status" value="1"/>
</dbReference>
<dbReference type="SUPFAM" id="SSF140111">
    <property type="entry name" value="Endosomal sorting complex assembly domain"/>
    <property type="match status" value="1"/>
</dbReference>
<dbReference type="InterPro" id="IPR038358">
    <property type="entry name" value="VPS28_N_sf"/>
</dbReference>
<dbReference type="FunFam" id="1.20.1440.200:FF:000002">
    <property type="entry name" value="Vacuolar protein sorting-associated protein 28 homolog"/>
    <property type="match status" value="1"/>
</dbReference>
<evidence type="ECO:0000259" key="7">
    <source>
        <dbReference type="PROSITE" id="PS51313"/>
    </source>
</evidence>
<evidence type="ECO:0000313" key="8">
    <source>
        <dbReference type="EMBL" id="KAJ4981814.1"/>
    </source>
</evidence>
<gene>
    <name evidence="8" type="ORF">NE237_032651</name>
</gene>
<dbReference type="InterPro" id="IPR017899">
    <property type="entry name" value="VPS28_C"/>
</dbReference>
<dbReference type="Gene3D" id="1.20.120.1130">
    <property type="match status" value="1"/>
</dbReference>
<comment type="caution">
    <text evidence="8">The sequence shown here is derived from an EMBL/GenBank/DDBJ whole genome shotgun (WGS) entry which is preliminary data.</text>
</comment>
<keyword evidence="2 5" id="KW-0813">Transport</keyword>
<dbReference type="InterPro" id="IPR037206">
    <property type="entry name" value="VPS28_C_sf"/>
</dbReference>
<keyword evidence="3" id="KW-0967">Endosome</keyword>
<keyword evidence="9" id="KW-1185">Reference proteome</keyword>
<evidence type="ECO:0008006" key="10">
    <source>
        <dbReference type="Google" id="ProtNLM"/>
    </source>
</evidence>
<dbReference type="InterPro" id="IPR007143">
    <property type="entry name" value="Vps28"/>
</dbReference>
<reference evidence="8" key="1">
    <citation type="journal article" date="2023" name="Plant J.">
        <title>The genome of the king protea, Protea cynaroides.</title>
        <authorList>
            <person name="Chang J."/>
            <person name="Duong T.A."/>
            <person name="Schoeman C."/>
            <person name="Ma X."/>
            <person name="Roodt D."/>
            <person name="Barker N."/>
            <person name="Li Z."/>
            <person name="Van de Peer Y."/>
            <person name="Mizrachi E."/>
        </authorList>
    </citation>
    <scope>NUCLEOTIDE SEQUENCE</scope>
    <source>
        <tissue evidence="8">Young leaves</tissue>
    </source>
</reference>
<evidence type="ECO:0000256" key="3">
    <source>
        <dbReference type="ARBA" id="ARBA00022753"/>
    </source>
</evidence>
<dbReference type="Pfam" id="PF03997">
    <property type="entry name" value="VPS28"/>
    <property type="match status" value="1"/>
</dbReference>
<dbReference type="InterPro" id="IPR017898">
    <property type="entry name" value="VPS28_N"/>
</dbReference>
<feature type="domain" description="VPS28 C-terminal" evidence="6">
    <location>
        <begin position="109"/>
        <end position="205"/>
    </location>
</feature>
<dbReference type="SUPFAM" id="SSF140427">
    <property type="entry name" value="VPS28 C-terminal domain-like"/>
    <property type="match status" value="1"/>
</dbReference>
<dbReference type="Proteomes" id="UP001141806">
    <property type="component" value="Unassembled WGS sequence"/>
</dbReference>
<dbReference type="InterPro" id="IPR037202">
    <property type="entry name" value="ESCRT_assembly_dom"/>
</dbReference>
<accession>A0A9Q0L3S1</accession>
<name>A0A9Q0L3S1_9MAGN</name>
<feature type="domain" description="VPS28 N-terminal" evidence="7">
    <location>
        <begin position="1"/>
        <end position="99"/>
    </location>
</feature>
<dbReference type="PROSITE" id="PS51313">
    <property type="entry name" value="VPS28_N"/>
    <property type="match status" value="1"/>
</dbReference>
<evidence type="ECO:0000259" key="6">
    <source>
        <dbReference type="PROSITE" id="PS51310"/>
    </source>
</evidence>
<comment type="similarity">
    <text evidence="5">Belongs to the VPS28 family.</text>
</comment>
<evidence type="ECO:0000313" key="9">
    <source>
        <dbReference type="Proteomes" id="UP001141806"/>
    </source>
</evidence>
<evidence type="ECO:0000256" key="1">
    <source>
        <dbReference type="ARBA" id="ARBA00004177"/>
    </source>
</evidence>
<dbReference type="GO" id="GO:0043328">
    <property type="term" value="P:protein transport to vacuole involved in ubiquitin-dependent protein catabolic process via the multivesicular body sorting pathway"/>
    <property type="evidence" value="ECO:0007669"/>
    <property type="project" value="TreeGrafter"/>
</dbReference>
<dbReference type="OrthoDB" id="2671at2759"/>
<proteinExistence type="inferred from homology"/>
<dbReference type="AlphaFoldDB" id="A0A9Q0L3S1"/>
<dbReference type="GO" id="GO:0044877">
    <property type="term" value="F:protein-containing complex binding"/>
    <property type="evidence" value="ECO:0007669"/>
    <property type="project" value="TreeGrafter"/>
</dbReference>
<evidence type="ECO:0000256" key="4">
    <source>
        <dbReference type="ARBA" id="ARBA00022927"/>
    </source>
</evidence>
<sequence>MEVNLWSDKREREMYDNFADLYAIIKVTEKLEKAYVRDIISSAEYEPECMKLIAQFKTLTSTLKDTVPSVERFVDTYKMDCPAALNRLIVSGVPATVEHRAAAAASSTTSAATVAECVQNFITAMDSLKLNMVAVDQVYPLLSDLSASLIKLSILPPDFEGRSRHITPSWLPCLTLAPDCFALPKLENWLSYITTAEVGKLLELDARIQRAVPSHG</sequence>
<dbReference type="PANTHER" id="PTHR12937">
    <property type="entry name" value="VACUOLAR PROTEIN SORTING 28, ISOFORM 2 VPS28"/>
    <property type="match status" value="1"/>
</dbReference>
<organism evidence="8 9">
    <name type="scientific">Protea cynaroides</name>
    <dbReference type="NCBI Taxonomy" id="273540"/>
    <lineage>
        <taxon>Eukaryota</taxon>
        <taxon>Viridiplantae</taxon>
        <taxon>Streptophyta</taxon>
        <taxon>Embryophyta</taxon>
        <taxon>Tracheophyta</taxon>
        <taxon>Spermatophyta</taxon>
        <taxon>Magnoliopsida</taxon>
        <taxon>Proteales</taxon>
        <taxon>Proteaceae</taxon>
        <taxon>Protea</taxon>
    </lineage>
</organism>
<evidence type="ECO:0000256" key="5">
    <source>
        <dbReference type="PROSITE-ProRule" id="PRU00642"/>
    </source>
</evidence>
<dbReference type="PROSITE" id="PS51310">
    <property type="entry name" value="VPS28_C"/>
    <property type="match status" value="1"/>
</dbReference>
<dbReference type="EMBL" id="JAMYWD010000001">
    <property type="protein sequence ID" value="KAJ4981814.1"/>
    <property type="molecule type" value="Genomic_DNA"/>
</dbReference>
<evidence type="ECO:0000256" key="2">
    <source>
        <dbReference type="ARBA" id="ARBA00022448"/>
    </source>
</evidence>
<keyword evidence="4 5" id="KW-0653">Protein transport</keyword>